<keyword evidence="5 12" id="KW-0812">Transmembrane</keyword>
<evidence type="ECO:0000313" key="15">
    <source>
        <dbReference type="EMBL" id="MDD0815988.1"/>
    </source>
</evidence>
<feature type="transmembrane region" description="Helical" evidence="12">
    <location>
        <begin position="545"/>
        <end position="568"/>
    </location>
</feature>
<dbReference type="PROSITE" id="PS50109">
    <property type="entry name" value="HIS_KIN"/>
    <property type="match status" value="1"/>
</dbReference>
<comment type="subcellular location">
    <subcellularLocation>
        <location evidence="2">Membrane</location>
    </subcellularLocation>
</comment>
<evidence type="ECO:0000313" key="16">
    <source>
        <dbReference type="Proteomes" id="UP001528672"/>
    </source>
</evidence>
<keyword evidence="6" id="KW-0547">Nucleotide-binding</keyword>
<keyword evidence="10" id="KW-0902">Two-component regulatory system</keyword>
<comment type="catalytic activity">
    <reaction evidence="1">
        <text>ATP + protein L-histidine = ADP + protein N-phospho-L-histidine.</text>
        <dbReference type="EC" id="2.7.13.3"/>
    </reaction>
</comment>
<feature type="transmembrane region" description="Helical" evidence="12">
    <location>
        <begin position="139"/>
        <end position="159"/>
    </location>
</feature>
<evidence type="ECO:0000256" key="1">
    <source>
        <dbReference type="ARBA" id="ARBA00000085"/>
    </source>
</evidence>
<dbReference type="PANTHER" id="PTHR42878">
    <property type="entry name" value="TWO-COMPONENT HISTIDINE KINASE"/>
    <property type="match status" value="1"/>
</dbReference>
<evidence type="ECO:0000256" key="5">
    <source>
        <dbReference type="ARBA" id="ARBA00022692"/>
    </source>
</evidence>
<dbReference type="SMART" id="SM00387">
    <property type="entry name" value="HATPase_c"/>
    <property type="match status" value="1"/>
</dbReference>
<evidence type="ECO:0000256" key="4">
    <source>
        <dbReference type="ARBA" id="ARBA00022679"/>
    </source>
</evidence>
<keyword evidence="7" id="KW-0418">Kinase</keyword>
<dbReference type="EMBL" id="JAQSIO010000005">
    <property type="protein sequence ID" value="MDD0815988.1"/>
    <property type="molecule type" value="Genomic_DNA"/>
</dbReference>
<comment type="caution">
    <text evidence="15">The sequence shown here is derived from an EMBL/GenBank/DDBJ whole genome shotgun (WGS) entry which is preliminary data.</text>
</comment>
<evidence type="ECO:0000259" key="13">
    <source>
        <dbReference type="PROSITE" id="PS50109"/>
    </source>
</evidence>
<evidence type="ECO:0000256" key="3">
    <source>
        <dbReference type="ARBA" id="ARBA00012438"/>
    </source>
</evidence>
<dbReference type="InterPro" id="IPR036097">
    <property type="entry name" value="HisK_dim/P_sf"/>
</dbReference>
<dbReference type="Proteomes" id="UP001528672">
    <property type="component" value="Unassembled WGS sequence"/>
</dbReference>
<keyword evidence="9 12" id="KW-1133">Transmembrane helix</keyword>
<dbReference type="SMART" id="SM00388">
    <property type="entry name" value="HisKA"/>
    <property type="match status" value="1"/>
</dbReference>
<dbReference type="InterPro" id="IPR036890">
    <property type="entry name" value="HATPase_C_sf"/>
</dbReference>
<evidence type="ECO:0000256" key="2">
    <source>
        <dbReference type="ARBA" id="ARBA00004370"/>
    </source>
</evidence>
<dbReference type="EC" id="2.7.13.3" evidence="3"/>
<dbReference type="PANTHER" id="PTHR42878:SF7">
    <property type="entry name" value="SENSOR HISTIDINE KINASE GLRK"/>
    <property type="match status" value="1"/>
</dbReference>
<dbReference type="PROSITE" id="PS50839">
    <property type="entry name" value="CHASE"/>
    <property type="match status" value="1"/>
</dbReference>
<evidence type="ECO:0000256" key="10">
    <source>
        <dbReference type="ARBA" id="ARBA00023012"/>
    </source>
</evidence>
<dbReference type="Gene3D" id="1.10.287.130">
    <property type="match status" value="1"/>
</dbReference>
<feature type="transmembrane region" description="Helical" evidence="12">
    <location>
        <begin position="171"/>
        <end position="197"/>
    </location>
</feature>
<evidence type="ECO:0000256" key="8">
    <source>
        <dbReference type="ARBA" id="ARBA00022840"/>
    </source>
</evidence>
<keyword evidence="4" id="KW-0808">Transferase</keyword>
<feature type="domain" description="CHASE" evidence="14">
    <location>
        <begin position="273"/>
        <end position="436"/>
    </location>
</feature>
<dbReference type="SUPFAM" id="SSF47384">
    <property type="entry name" value="Homodimeric domain of signal transducing histidine kinase"/>
    <property type="match status" value="1"/>
</dbReference>
<keyword evidence="16" id="KW-1185">Reference proteome</keyword>
<dbReference type="SUPFAM" id="SSF55874">
    <property type="entry name" value="ATPase domain of HSP90 chaperone/DNA topoisomerase II/histidine kinase"/>
    <property type="match status" value="1"/>
</dbReference>
<proteinExistence type="predicted"/>
<reference evidence="15 16" key="1">
    <citation type="submission" date="2023-02" db="EMBL/GenBank/DDBJ databases">
        <title>Bacterial whole genome sequence for Curvibacter sp. HBC28.</title>
        <authorList>
            <person name="Le V."/>
            <person name="Ko S.-R."/>
            <person name="Ahn C.-Y."/>
            <person name="Oh H.-M."/>
        </authorList>
    </citation>
    <scope>NUCLEOTIDE SEQUENCE [LARGE SCALE GENOMIC DNA]</scope>
    <source>
        <strain evidence="15 16">HBC28</strain>
    </source>
</reference>
<evidence type="ECO:0000256" key="7">
    <source>
        <dbReference type="ARBA" id="ARBA00022777"/>
    </source>
</evidence>
<dbReference type="InterPro" id="IPR003661">
    <property type="entry name" value="HisK_dim/P_dom"/>
</dbReference>
<dbReference type="InterPro" id="IPR005467">
    <property type="entry name" value="His_kinase_dom"/>
</dbReference>
<dbReference type="Gene3D" id="3.30.450.350">
    <property type="entry name" value="CHASE domain"/>
    <property type="match status" value="1"/>
</dbReference>
<accession>A0ABT5MHC2</accession>
<name>A0ABT5MHC2_9BURK</name>
<keyword evidence="11 12" id="KW-0472">Membrane</keyword>
<dbReference type="InterPro" id="IPR006189">
    <property type="entry name" value="CHASE_dom"/>
</dbReference>
<dbReference type="Gene3D" id="3.30.565.10">
    <property type="entry name" value="Histidine kinase-like ATPase, C-terminal domain"/>
    <property type="match status" value="1"/>
</dbReference>
<evidence type="ECO:0000259" key="14">
    <source>
        <dbReference type="PROSITE" id="PS50839"/>
    </source>
</evidence>
<sequence length="960" mass="103883">MKAYLFNQPGDAVSEPMPQRVLRGLASSGGAALAYALACCLGSQWGRLPNVGDYPSFWPAAAIALVTVLWRGSSALPGLLLGRLLFDALPEPLAGPMALGPGWASALQAVLAAGQAGLGAWAIQRWVRHPMSLVEPGPILRLLALAGASSLLCGSYNLLMSEPPSLSPAWVWLWLTAVTGDLLGVLLLVPVLLLSLPADPSQPPRGARVAWLWLATTGGYLMSWAASAWVISLEHQQVTLRWEALQTQYSQALQAELSRHEQVLVSLASVLGQTRQIDPQSFAKAAQPLLSLAEGLYALSWSPVVPRAQRASFEAEQKRGDGRAQPITERGEHGLVTAASRDIHVPVQATEPLSREGGALGFDLYSDPLRQAAIHQAVLSRQLAATQRIRLVQDGSSALGMMVVMPVAWAPPRPLVAPGSQLSQLRGLASAVVHMDWLAAHVALATTRAAAPESSRTKLESPHVIDPQTVAFRLLDADAPEHEQTLWSHNWLRTAAQPPSEPGDWPLLGQRNLPPPHSTELLFAGRHYRLESQPLPDFWSGNSSLWPYLVFTAGLWMAVGISLILLLFTGYQQSLAQEVEERTVDLLQVQYSLQDAMGYVASKSDQLGFVLEQTPVGFLGFDETGRQLLGNQAMARMLDIGSLEETPNISVFISLLVQRLPGISLHRLFALGQPEPSHDAPQRQLNRVRLVNPNGQIKHITLVAMTFPVGPVRHLFTVVDLSSDVALESSKSEFLSLVAHEIRTPLTSVLGYAELLRMHAEQPVPQRQELAGAISAHARQIQGLLSKMLNLSELEVGGVDALKPQLQDLHSWCPKVLRQYTPPPGRDKPELLLGDDALHAMIDPRKLERALHELLSNAYAFSAPGQAVQVQLQRRRAPDGRPRLSLAVLDQGQGMDEAQLAQACDKFYRVDKSGEKPGCGLGLPLVKLITELHHGQLQLSPGPGGQGLVAAMVLPLSGPA</sequence>
<evidence type="ECO:0000256" key="9">
    <source>
        <dbReference type="ARBA" id="ARBA00022989"/>
    </source>
</evidence>
<dbReference type="CDD" id="cd00075">
    <property type="entry name" value="HATPase"/>
    <property type="match status" value="1"/>
</dbReference>
<dbReference type="CDD" id="cd00082">
    <property type="entry name" value="HisKA"/>
    <property type="match status" value="1"/>
</dbReference>
<dbReference type="SMART" id="SM01079">
    <property type="entry name" value="CHASE"/>
    <property type="match status" value="1"/>
</dbReference>
<dbReference type="InterPro" id="IPR050351">
    <property type="entry name" value="BphY/WalK/GraS-like"/>
</dbReference>
<dbReference type="RefSeq" id="WP_273927679.1">
    <property type="nucleotide sequence ID" value="NZ_JAQSIO010000005.1"/>
</dbReference>
<evidence type="ECO:0000256" key="11">
    <source>
        <dbReference type="ARBA" id="ARBA00023136"/>
    </source>
</evidence>
<dbReference type="Pfam" id="PF03924">
    <property type="entry name" value="CHASE"/>
    <property type="match status" value="1"/>
</dbReference>
<evidence type="ECO:0000256" key="12">
    <source>
        <dbReference type="SAM" id="Phobius"/>
    </source>
</evidence>
<dbReference type="Pfam" id="PF00512">
    <property type="entry name" value="HisKA"/>
    <property type="match status" value="1"/>
</dbReference>
<dbReference type="InterPro" id="IPR042240">
    <property type="entry name" value="CHASE_sf"/>
</dbReference>
<evidence type="ECO:0000256" key="6">
    <source>
        <dbReference type="ARBA" id="ARBA00022741"/>
    </source>
</evidence>
<dbReference type="InterPro" id="IPR003594">
    <property type="entry name" value="HATPase_dom"/>
</dbReference>
<feature type="domain" description="Histidine kinase" evidence="13">
    <location>
        <begin position="737"/>
        <end position="958"/>
    </location>
</feature>
<organism evidence="15 16">
    <name type="scientific">Curvibacter microcysteis</name>
    <dbReference type="NCBI Taxonomy" id="3026419"/>
    <lineage>
        <taxon>Bacteria</taxon>
        <taxon>Pseudomonadati</taxon>
        <taxon>Pseudomonadota</taxon>
        <taxon>Betaproteobacteria</taxon>
        <taxon>Burkholderiales</taxon>
        <taxon>Comamonadaceae</taxon>
        <taxon>Curvibacter</taxon>
    </lineage>
</organism>
<gene>
    <name evidence="15" type="ORF">PSQ39_15230</name>
</gene>
<keyword evidence="8" id="KW-0067">ATP-binding</keyword>
<feature type="transmembrane region" description="Helical" evidence="12">
    <location>
        <begin position="209"/>
        <end position="231"/>
    </location>
</feature>
<dbReference type="Pfam" id="PF02518">
    <property type="entry name" value="HATPase_c"/>
    <property type="match status" value="1"/>
</dbReference>
<protein>
    <recommendedName>
        <fullName evidence="3">histidine kinase</fullName>
        <ecNumber evidence="3">2.7.13.3</ecNumber>
    </recommendedName>
</protein>